<comment type="caution">
    <text evidence="4">The sequence shown here is derived from an EMBL/GenBank/DDBJ whole genome shotgun (WGS) entry which is preliminary data.</text>
</comment>
<organism evidence="4 5">
    <name type="scientific">Brachybacterium equifaecis</name>
    <dbReference type="NCBI Taxonomy" id="2910770"/>
    <lineage>
        <taxon>Bacteria</taxon>
        <taxon>Bacillati</taxon>
        <taxon>Actinomycetota</taxon>
        <taxon>Actinomycetes</taxon>
        <taxon>Micrococcales</taxon>
        <taxon>Dermabacteraceae</taxon>
        <taxon>Brachybacterium</taxon>
    </lineage>
</organism>
<accession>A0ABT0QX34</accession>
<dbReference type="RefSeq" id="WP_249736376.1">
    <property type="nucleotide sequence ID" value="NZ_JAKNCJ010000001.1"/>
</dbReference>
<dbReference type="SUPFAM" id="SSF117892">
    <property type="entry name" value="Band 7/SPFH domain"/>
    <property type="match status" value="1"/>
</dbReference>
<name>A0ABT0QX34_9MICO</name>
<evidence type="ECO:0000256" key="2">
    <source>
        <dbReference type="SAM" id="MobiDB-lite"/>
    </source>
</evidence>
<dbReference type="PANTHER" id="PTHR10264:SF19">
    <property type="entry name" value="AT06885P-RELATED"/>
    <property type="match status" value="1"/>
</dbReference>
<proteinExistence type="inferred from homology"/>
<dbReference type="SMART" id="SM00244">
    <property type="entry name" value="PHB"/>
    <property type="match status" value="1"/>
</dbReference>
<dbReference type="InterPro" id="IPR043202">
    <property type="entry name" value="Band-7_stomatin-like"/>
</dbReference>
<gene>
    <name evidence="4" type="ORF">Bequi_02255</name>
</gene>
<evidence type="ECO:0000313" key="5">
    <source>
        <dbReference type="Proteomes" id="UP001203761"/>
    </source>
</evidence>
<sequence length="267" mass="28658">MIFRRLAAHRQQGADWFAAAPAPTADPGDWLPSPLRSPVVLPGYAVIRSRDGQLAELGGRELSRPSDRYRQVDLRRRQLVMSPQSIAAAEGIDVQVTAVIVVRVEAPLAFVSAAADPDAEVYLAVQVALREAVARTAMERVLLRELDLAPVRTAADSAARQVGLAIEDVVLKDASASRQIASAREEEMLVEITSRIQMERARAEVKATRARLASAQLLERSPVLAQLRLLEALPPGTTLHLDGMALPAGAQSPAREESAEGSDAADG</sequence>
<dbReference type="Proteomes" id="UP001203761">
    <property type="component" value="Unassembled WGS sequence"/>
</dbReference>
<evidence type="ECO:0000313" key="4">
    <source>
        <dbReference type="EMBL" id="MCL6422222.1"/>
    </source>
</evidence>
<keyword evidence="5" id="KW-1185">Reference proteome</keyword>
<dbReference type="PANTHER" id="PTHR10264">
    <property type="entry name" value="BAND 7 PROTEIN-RELATED"/>
    <property type="match status" value="1"/>
</dbReference>
<feature type="domain" description="Band 7" evidence="3">
    <location>
        <begin position="42"/>
        <end position="188"/>
    </location>
</feature>
<dbReference type="InterPro" id="IPR001107">
    <property type="entry name" value="Band_7"/>
</dbReference>
<dbReference type="Pfam" id="PF01145">
    <property type="entry name" value="Band_7"/>
    <property type="match status" value="1"/>
</dbReference>
<evidence type="ECO:0000259" key="3">
    <source>
        <dbReference type="SMART" id="SM00244"/>
    </source>
</evidence>
<evidence type="ECO:0000256" key="1">
    <source>
        <dbReference type="ARBA" id="ARBA00008164"/>
    </source>
</evidence>
<dbReference type="InterPro" id="IPR001972">
    <property type="entry name" value="Stomatin_HflK_fam"/>
</dbReference>
<dbReference type="InterPro" id="IPR036013">
    <property type="entry name" value="Band_7/SPFH_dom_sf"/>
</dbReference>
<dbReference type="Gene3D" id="3.30.479.30">
    <property type="entry name" value="Band 7 domain"/>
    <property type="match status" value="1"/>
</dbReference>
<protein>
    <recommendedName>
        <fullName evidence="3">Band 7 domain-containing protein</fullName>
    </recommendedName>
</protein>
<feature type="region of interest" description="Disordered" evidence="2">
    <location>
        <begin position="248"/>
        <end position="267"/>
    </location>
</feature>
<comment type="similarity">
    <text evidence="1">Belongs to the band 7/mec-2 family.</text>
</comment>
<dbReference type="PRINTS" id="PR00721">
    <property type="entry name" value="STOMATIN"/>
</dbReference>
<dbReference type="EMBL" id="JAKNCJ010000001">
    <property type="protein sequence ID" value="MCL6422222.1"/>
    <property type="molecule type" value="Genomic_DNA"/>
</dbReference>
<reference evidence="4" key="1">
    <citation type="submission" date="2022-02" db="EMBL/GenBank/DDBJ databases">
        <authorList>
            <person name="Lee M."/>
            <person name="Kim S.-J."/>
            <person name="Jung M.-Y."/>
        </authorList>
    </citation>
    <scope>NUCLEOTIDE SEQUENCE</scope>
    <source>
        <strain evidence="4">JHP9</strain>
    </source>
</reference>